<feature type="compositionally biased region" description="Basic residues" evidence="6">
    <location>
        <begin position="8"/>
        <end position="28"/>
    </location>
</feature>
<sequence length="847" mass="92282">MSAPGTGRRARRGRAGQHAGRRPLLRSRGRRGPWSIRARVLVLVLIPSLALSALWGTYTIAGFNEALDLRQTVRDVEAVGVNGVTAMVALQEERRLSMSYLAHPEADPGPLQEQRAETDQKLAAMSQAAEPVVENNPPALQEIFGQISQGLAMLPDFRQQVDARAVDHAQAFEFFTGAVSTGMTYFEAEARLTNDSEALNEGTTAAAMFRALESLARQNAVLSTGLSSPDGMSTTEQRQLTALVGVQREQWGVVAPALRGAQADRLQEITAGPEWSVLVAAEDAAVGTGGIPGDFEEWQTSMLQVAESLQQLTLDQVDFAVGFANDRVDDLMTSVILTSVGALLAIALAVLISVLVSRALIRRLRDLRGATLRLAEERLPDVITRLQRGDKVELAEAVPEMEQGSDEIGQVAGAFAIAQRIAVRAAIEQAETREGISRVFLNLAQRSQGLVHRQLALLDRLERDSEEDPDLLAELFRVDHLATRMRRNSENLSILGGAMPARRWRRPVRLTEILRAAASQTEDYSRVKLAGIPEVTLAGPVAGDMMHLLSELVENATTFSPPHTSVQIRAEVVPKGLGIEIEDRGIGMSDEVREEANRLLVAAPEFNVMGFTEDTRLGLFVVARLAARHNIMVTLRPSPYGGTSAIVLAPTELLKDTEPDAQAQAQAQAQDQDRVEAMAGAQAPAPAQTRVQAPESARPAVGAPAWARDTGQHAPVPPSPEPTPPPRRVETVVAPSRWEEPRMPDNVEPIRDGLQRGAARQEPPRRTPKQLPRRIRQASMQPELLRPTTPTPDAAPGDRSAEEARRLMSTYQRQSYRGRVDAERERDGGQDDVAGNWPAGEGQWDPR</sequence>
<keyword evidence="7" id="KW-1133">Transmembrane helix</keyword>
<comment type="caution">
    <text evidence="9">The sequence shown here is derived from an EMBL/GenBank/DDBJ whole genome shotgun (WGS) entry which is preliminary data.</text>
</comment>
<feature type="transmembrane region" description="Helical" evidence="7">
    <location>
        <begin position="335"/>
        <end position="356"/>
    </location>
</feature>
<evidence type="ECO:0000259" key="8">
    <source>
        <dbReference type="SMART" id="SM00387"/>
    </source>
</evidence>
<dbReference type="Gene3D" id="3.30.565.10">
    <property type="entry name" value="Histidine kinase-like ATPase, C-terminal domain"/>
    <property type="match status" value="1"/>
</dbReference>
<dbReference type="EMBL" id="JAVREM010000004">
    <property type="protein sequence ID" value="MDT0318035.1"/>
    <property type="molecule type" value="Genomic_DNA"/>
</dbReference>
<feature type="region of interest" description="Disordered" evidence="6">
    <location>
        <begin position="659"/>
        <end position="847"/>
    </location>
</feature>
<feature type="compositionally biased region" description="Basic residues" evidence="6">
    <location>
        <begin position="766"/>
        <end position="776"/>
    </location>
</feature>
<dbReference type="PANTHER" id="PTHR45436">
    <property type="entry name" value="SENSOR HISTIDINE KINASE YKOH"/>
    <property type="match status" value="1"/>
</dbReference>
<dbReference type="SMART" id="SM00387">
    <property type="entry name" value="HATPase_c"/>
    <property type="match status" value="1"/>
</dbReference>
<name>A0ABU2LKJ6_9ACTN</name>
<gene>
    <name evidence="9" type="ORF">RNC47_06755</name>
</gene>
<feature type="region of interest" description="Disordered" evidence="6">
    <location>
        <begin position="1"/>
        <end position="28"/>
    </location>
</feature>
<dbReference type="InterPro" id="IPR050428">
    <property type="entry name" value="TCS_sensor_his_kinase"/>
</dbReference>
<accession>A0ABU2LKJ6</accession>
<evidence type="ECO:0000313" key="9">
    <source>
        <dbReference type="EMBL" id="MDT0318035.1"/>
    </source>
</evidence>
<reference evidence="10" key="1">
    <citation type="submission" date="2023-07" db="EMBL/GenBank/DDBJ databases">
        <title>30 novel species of actinomycetes from the DSMZ collection.</title>
        <authorList>
            <person name="Nouioui I."/>
        </authorList>
    </citation>
    <scope>NUCLEOTIDE SEQUENCE [LARGE SCALE GENOMIC DNA]</scope>
    <source>
        <strain evidence="10">DSM 44918</strain>
    </source>
</reference>
<proteinExistence type="predicted"/>
<keyword evidence="4" id="KW-0808">Transferase</keyword>
<evidence type="ECO:0000256" key="7">
    <source>
        <dbReference type="SAM" id="Phobius"/>
    </source>
</evidence>
<evidence type="ECO:0000256" key="3">
    <source>
        <dbReference type="ARBA" id="ARBA00022553"/>
    </source>
</evidence>
<feature type="compositionally biased region" description="Low complexity" evidence="6">
    <location>
        <begin position="660"/>
        <end position="670"/>
    </location>
</feature>
<feature type="compositionally biased region" description="Low complexity" evidence="6">
    <location>
        <begin position="677"/>
        <end position="688"/>
    </location>
</feature>
<dbReference type="SUPFAM" id="SSF55874">
    <property type="entry name" value="ATPase domain of HSP90 chaperone/DNA topoisomerase II/histidine kinase"/>
    <property type="match status" value="1"/>
</dbReference>
<evidence type="ECO:0000256" key="6">
    <source>
        <dbReference type="SAM" id="MobiDB-lite"/>
    </source>
</evidence>
<feature type="domain" description="Histidine kinase/HSP90-like ATPase" evidence="8">
    <location>
        <begin position="540"/>
        <end position="653"/>
    </location>
</feature>
<feature type="compositionally biased region" description="Basic and acidic residues" evidence="6">
    <location>
        <begin position="737"/>
        <end position="754"/>
    </location>
</feature>
<evidence type="ECO:0000256" key="5">
    <source>
        <dbReference type="ARBA" id="ARBA00022777"/>
    </source>
</evidence>
<evidence type="ECO:0000256" key="2">
    <source>
        <dbReference type="ARBA" id="ARBA00012438"/>
    </source>
</evidence>
<dbReference type="PANTHER" id="PTHR45436:SF5">
    <property type="entry name" value="SENSOR HISTIDINE KINASE TRCS"/>
    <property type="match status" value="1"/>
</dbReference>
<organism evidence="9 10">
    <name type="scientific">Streptomyces millisiae</name>
    <dbReference type="NCBI Taxonomy" id="3075542"/>
    <lineage>
        <taxon>Bacteria</taxon>
        <taxon>Bacillati</taxon>
        <taxon>Actinomycetota</taxon>
        <taxon>Actinomycetes</taxon>
        <taxon>Kitasatosporales</taxon>
        <taxon>Streptomycetaceae</taxon>
        <taxon>Streptomyces</taxon>
    </lineage>
</organism>
<evidence type="ECO:0000256" key="1">
    <source>
        <dbReference type="ARBA" id="ARBA00000085"/>
    </source>
</evidence>
<feature type="compositionally biased region" description="Basic and acidic residues" evidence="6">
    <location>
        <begin position="818"/>
        <end position="829"/>
    </location>
</feature>
<dbReference type="Gene3D" id="6.10.340.10">
    <property type="match status" value="1"/>
</dbReference>
<keyword evidence="3" id="KW-0597">Phosphoprotein</keyword>
<keyword evidence="7" id="KW-0812">Transmembrane</keyword>
<dbReference type="EC" id="2.7.13.3" evidence="2"/>
<protein>
    <recommendedName>
        <fullName evidence="2">histidine kinase</fullName>
        <ecNumber evidence="2">2.7.13.3</ecNumber>
    </recommendedName>
</protein>
<dbReference type="InterPro" id="IPR013587">
    <property type="entry name" value="Nitrate/nitrite_sensing"/>
</dbReference>
<dbReference type="InterPro" id="IPR036890">
    <property type="entry name" value="HATPase_C_sf"/>
</dbReference>
<evidence type="ECO:0000313" key="10">
    <source>
        <dbReference type="Proteomes" id="UP001183420"/>
    </source>
</evidence>
<keyword evidence="10" id="KW-1185">Reference proteome</keyword>
<feature type="compositionally biased region" description="Pro residues" evidence="6">
    <location>
        <begin position="715"/>
        <end position="726"/>
    </location>
</feature>
<dbReference type="InterPro" id="IPR003594">
    <property type="entry name" value="HATPase_dom"/>
</dbReference>
<dbReference type="Proteomes" id="UP001183420">
    <property type="component" value="Unassembled WGS sequence"/>
</dbReference>
<keyword evidence="7" id="KW-0472">Membrane</keyword>
<dbReference type="Pfam" id="PF02518">
    <property type="entry name" value="HATPase_c"/>
    <property type="match status" value="1"/>
</dbReference>
<keyword evidence="5" id="KW-0418">Kinase</keyword>
<dbReference type="Pfam" id="PF08376">
    <property type="entry name" value="NIT"/>
    <property type="match status" value="1"/>
</dbReference>
<comment type="catalytic activity">
    <reaction evidence="1">
        <text>ATP + protein L-histidine = ADP + protein N-phospho-L-histidine.</text>
        <dbReference type="EC" id="2.7.13.3"/>
    </reaction>
</comment>
<evidence type="ECO:0000256" key="4">
    <source>
        <dbReference type="ARBA" id="ARBA00022679"/>
    </source>
</evidence>